<feature type="compositionally biased region" description="Basic residues" evidence="1">
    <location>
        <begin position="1"/>
        <end position="15"/>
    </location>
</feature>
<accession>A0A941GRB5</accession>
<name>A0A941GRB5_9CHRO</name>
<dbReference type="Proteomes" id="UP000767446">
    <property type="component" value="Unassembled WGS sequence"/>
</dbReference>
<evidence type="ECO:0000256" key="1">
    <source>
        <dbReference type="SAM" id="MobiDB-lite"/>
    </source>
</evidence>
<evidence type="ECO:0000313" key="3">
    <source>
        <dbReference type="Proteomes" id="UP000767446"/>
    </source>
</evidence>
<feature type="region of interest" description="Disordered" evidence="1">
    <location>
        <begin position="1"/>
        <end position="20"/>
    </location>
</feature>
<sequence length="143" mass="16814">MTQKKIKARSLKKNAGKIPDKQPQYDDEVIFSFKYLDLFSNPKFSIAGCGYSYLEKLLLRLKDVSSIRYDDFVNMRSSSLRSHKITWEETTEPDGFTNLNSQLREQTAFQFEISANEHGRVHGFLLNRIFYIVWLDPHHNLYS</sequence>
<reference evidence="2" key="1">
    <citation type="submission" date="2021-02" db="EMBL/GenBank/DDBJ databases">
        <title>Metagenome analyses of Stigonema ocellatum DSM 106950, Chlorogloea purpurea SAG 13.99 and Gomphosphaeria aponina DSM 107014.</title>
        <authorList>
            <person name="Marter P."/>
            <person name="Huang S."/>
        </authorList>
    </citation>
    <scope>NUCLEOTIDE SEQUENCE</scope>
    <source>
        <strain evidence="2">JP213</strain>
    </source>
</reference>
<protein>
    <submittedName>
        <fullName evidence="2">Uncharacterized protein</fullName>
    </submittedName>
</protein>
<gene>
    <name evidence="2" type="ORF">DSM107014_11030</name>
</gene>
<dbReference type="EMBL" id="JADQBC010000069">
    <property type="protein sequence ID" value="MBR8828412.1"/>
    <property type="molecule type" value="Genomic_DNA"/>
</dbReference>
<organism evidence="2 3">
    <name type="scientific">Gomphosphaeria aponina SAG 52.96 = DSM 107014</name>
    <dbReference type="NCBI Taxonomy" id="1521640"/>
    <lineage>
        <taxon>Bacteria</taxon>
        <taxon>Bacillati</taxon>
        <taxon>Cyanobacteriota</taxon>
        <taxon>Cyanophyceae</taxon>
        <taxon>Oscillatoriophycideae</taxon>
        <taxon>Chroococcales</taxon>
        <taxon>Gomphosphaeriaceae</taxon>
        <taxon>Gomphosphaeria</taxon>
    </lineage>
</organism>
<evidence type="ECO:0000313" key="2">
    <source>
        <dbReference type="EMBL" id="MBR8828412.1"/>
    </source>
</evidence>
<comment type="caution">
    <text evidence="2">The sequence shown here is derived from an EMBL/GenBank/DDBJ whole genome shotgun (WGS) entry which is preliminary data.</text>
</comment>
<proteinExistence type="predicted"/>
<dbReference type="AlphaFoldDB" id="A0A941GRB5"/>